<feature type="compositionally biased region" description="Polar residues" evidence="7">
    <location>
        <begin position="122"/>
        <end position="135"/>
    </location>
</feature>
<dbReference type="RefSeq" id="XP_022104522.1">
    <property type="nucleotide sequence ID" value="XM_022248830.1"/>
</dbReference>
<comment type="subcellular location">
    <subcellularLocation>
        <location evidence="1">Cytoplasm</location>
    </subcellularLocation>
</comment>
<feature type="domain" description="F-box" evidence="8">
    <location>
        <begin position="278"/>
        <end position="329"/>
    </location>
</feature>
<evidence type="ECO:0000313" key="10">
    <source>
        <dbReference type="RefSeq" id="XP_022104522.1"/>
    </source>
</evidence>
<evidence type="ECO:0000256" key="1">
    <source>
        <dbReference type="ARBA" id="ARBA00004496"/>
    </source>
</evidence>
<comment type="pathway">
    <text evidence="2">Protein modification; protein ubiquitination.</text>
</comment>
<dbReference type="GO" id="GO:0005737">
    <property type="term" value="C:cytoplasm"/>
    <property type="evidence" value="ECO:0007669"/>
    <property type="project" value="UniProtKB-SubCell"/>
</dbReference>
<dbReference type="OMA" id="QLVWSNY"/>
<keyword evidence="9" id="KW-1185">Reference proteome</keyword>
<evidence type="ECO:0000259" key="8">
    <source>
        <dbReference type="PROSITE" id="PS50181"/>
    </source>
</evidence>
<feature type="compositionally biased region" description="Basic and acidic residues" evidence="7">
    <location>
        <begin position="1"/>
        <end position="17"/>
    </location>
</feature>
<proteinExistence type="predicted"/>
<organism evidence="9 10">
    <name type="scientific">Acanthaster planci</name>
    <name type="common">Crown-of-thorns starfish</name>
    <dbReference type="NCBI Taxonomy" id="133434"/>
    <lineage>
        <taxon>Eukaryota</taxon>
        <taxon>Metazoa</taxon>
        <taxon>Echinodermata</taxon>
        <taxon>Eleutherozoa</taxon>
        <taxon>Asterozoa</taxon>
        <taxon>Asteroidea</taxon>
        <taxon>Valvatacea</taxon>
        <taxon>Valvatida</taxon>
        <taxon>Acanthasteridae</taxon>
        <taxon>Acanthaster</taxon>
    </lineage>
</organism>
<dbReference type="CTD" id="26268"/>
<dbReference type="Pfam" id="PF19270">
    <property type="entry name" value="FBO_C"/>
    <property type="match status" value="1"/>
</dbReference>
<feature type="compositionally biased region" description="Acidic residues" evidence="7">
    <location>
        <begin position="228"/>
        <end position="247"/>
    </location>
</feature>
<dbReference type="GeneID" id="110986709"/>
<reference evidence="10" key="1">
    <citation type="submission" date="2025-08" db="UniProtKB">
        <authorList>
            <consortium name="RefSeq"/>
        </authorList>
    </citation>
    <scope>IDENTIFICATION</scope>
</reference>
<dbReference type="PROSITE" id="PS50181">
    <property type="entry name" value="FBOX"/>
    <property type="match status" value="1"/>
</dbReference>
<dbReference type="KEGG" id="aplc:110986709"/>
<dbReference type="AlphaFoldDB" id="A0A8B7ZHP8"/>
<evidence type="ECO:0000256" key="6">
    <source>
        <dbReference type="ARBA" id="ARBA00022803"/>
    </source>
</evidence>
<dbReference type="OrthoDB" id="2117972at2759"/>
<dbReference type="InterPro" id="IPR036047">
    <property type="entry name" value="F-box-like_dom_sf"/>
</dbReference>
<dbReference type="GO" id="GO:0031146">
    <property type="term" value="P:SCF-dependent proteasomal ubiquitin-dependent protein catabolic process"/>
    <property type="evidence" value="ECO:0007669"/>
    <property type="project" value="TreeGrafter"/>
</dbReference>
<feature type="region of interest" description="Disordered" evidence="7">
    <location>
        <begin position="222"/>
        <end position="247"/>
    </location>
</feature>
<dbReference type="CDD" id="cd22089">
    <property type="entry name" value="F-box_FBXO9"/>
    <property type="match status" value="1"/>
</dbReference>
<keyword evidence="6" id="KW-0802">TPR repeat</keyword>
<gene>
    <name evidence="10" type="primary">LOC110986709</name>
</gene>
<feature type="compositionally biased region" description="Acidic residues" evidence="7">
    <location>
        <begin position="18"/>
        <end position="27"/>
    </location>
</feature>
<dbReference type="Proteomes" id="UP000694845">
    <property type="component" value="Unplaced"/>
</dbReference>
<dbReference type="PANTHER" id="PTHR12874:SF29">
    <property type="entry name" value="F-BOX ONLY PROTEIN 9"/>
    <property type="match status" value="1"/>
</dbReference>
<evidence type="ECO:0000256" key="5">
    <source>
        <dbReference type="ARBA" id="ARBA00022786"/>
    </source>
</evidence>
<keyword evidence="5" id="KW-0833">Ubl conjugation pathway</keyword>
<name>A0A8B7ZHP8_ACAPL</name>
<dbReference type="InterPro" id="IPR001810">
    <property type="entry name" value="F-box_dom"/>
</dbReference>
<dbReference type="FunFam" id="1.20.1280.50:FF:000012">
    <property type="entry name" value="F-box only protein 9"/>
    <property type="match status" value="1"/>
</dbReference>
<feature type="region of interest" description="Disordered" evidence="7">
    <location>
        <begin position="1"/>
        <end position="88"/>
    </location>
</feature>
<feature type="region of interest" description="Disordered" evidence="7">
    <location>
        <begin position="119"/>
        <end position="143"/>
    </location>
</feature>
<evidence type="ECO:0000256" key="2">
    <source>
        <dbReference type="ARBA" id="ARBA00004906"/>
    </source>
</evidence>
<dbReference type="GO" id="GO:0019005">
    <property type="term" value="C:SCF ubiquitin ligase complex"/>
    <property type="evidence" value="ECO:0007669"/>
    <property type="project" value="TreeGrafter"/>
</dbReference>
<evidence type="ECO:0000313" key="9">
    <source>
        <dbReference type="Proteomes" id="UP000694845"/>
    </source>
</evidence>
<dbReference type="PANTHER" id="PTHR12874">
    <property type="entry name" value="F-BOX ONLY PROTEIN 48-RELATED"/>
    <property type="match status" value="1"/>
</dbReference>
<evidence type="ECO:0000256" key="7">
    <source>
        <dbReference type="SAM" id="MobiDB-lite"/>
    </source>
</evidence>
<dbReference type="Gene3D" id="1.20.1280.50">
    <property type="match status" value="1"/>
</dbReference>
<evidence type="ECO:0000256" key="4">
    <source>
        <dbReference type="ARBA" id="ARBA00022490"/>
    </source>
</evidence>
<dbReference type="SUPFAM" id="SSF81383">
    <property type="entry name" value="F-box domain"/>
    <property type="match status" value="1"/>
</dbReference>
<evidence type="ECO:0000256" key="3">
    <source>
        <dbReference type="ARBA" id="ARBA00019775"/>
    </source>
</evidence>
<protein>
    <recommendedName>
        <fullName evidence="3">F-box only protein 9</fullName>
    </recommendedName>
</protein>
<dbReference type="Pfam" id="PF12937">
    <property type="entry name" value="F-box-like"/>
    <property type="match status" value="1"/>
</dbReference>
<keyword evidence="4" id="KW-0963">Cytoplasm</keyword>
<dbReference type="InterPro" id="IPR045464">
    <property type="entry name" value="Hrt3/FBXO9_C"/>
</dbReference>
<sequence length="539" mass="62254">MANQEHFIRRERFQDEKEEKEEEEDPPDETRDLQEELTSFRQQWREELLASAGSVGKQDRTSAGNRVREPASPADATSTANHLPGALMDKGIRPNWSIGSVPSTSNPVPFVVVNAKLDTSDKQGNPATASVRSSGQQQLQQPEQQLSIANVATKRTTEKNEVDTTRQLNREETIETKAKELFIQGVNAERKGNLTEAICKYRHAIQLVPDVESKITDYTINQVKKEDDTENDIQEGFDDDGNEDDADRDGIEELESELNALTTNDIKSHCEPEFQQASTHISALPVELLLYIFRWVVSSDLDLRSLELLSFVCRGFYVCARDPALWHRACLSMFGANLCLTKEYISWRQMFLERPHPNFNGLYISRNTYFRKGEADDDGLYRPWHMVEYYRYVRFFPDGVMLMYSAPDEPKLIVGKLRSQTTTLQSVVVGHYRLDGDLITGVLRRENNKVYDNNLRRYIRYKRHMNTKLDTEHIFYVEFIILSCGHRPNFKLDWRSYSCHTHHRPTGRTTVTDFEVDKKFKPLIFSRVKSYTKTSESPL</sequence>
<accession>A0A8B7ZHP8</accession>